<evidence type="ECO:0000256" key="2">
    <source>
        <dbReference type="ARBA" id="ARBA00012438"/>
    </source>
</evidence>
<dbReference type="Proteomes" id="UP001183202">
    <property type="component" value="Unassembled WGS sequence"/>
</dbReference>
<feature type="transmembrane region" description="Helical" evidence="7">
    <location>
        <begin position="26"/>
        <end position="46"/>
    </location>
</feature>
<keyword evidence="10" id="KW-1185">Reference proteome</keyword>
<keyword evidence="7" id="KW-0812">Transmembrane</keyword>
<gene>
    <name evidence="9" type="ORF">RM445_04550</name>
</gene>
<dbReference type="InterPro" id="IPR036890">
    <property type="entry name" value="HATPase_C_sf"/>
</dbReference>
<keyword evidence="5" id="KW-0418">Kinase</keyword>
<dbReference type="Gene3D" id="3.30.565.10">
    <property type="entry name" value="Histidine kinase-like ATPase, C-terminal domain"/>
    <property type="match status" value="1"/>
</dbReference>
<feature type="transmembrane region" description="Helical" evidence="7">
    <location>
        <begin position="82"/>
        <end position="115"/>
    </location>
</feature>
<dbReference type="EC" id="2.7.13.3" evidence="2"/>
<dbReference type="RefSeq" id="WP_311554720.1">
    <property type="nucleotide sequence ID" value="NZ_JAVREJ010000002.1"/>
</dbReference>
<evidence type="ECO:0000256" key="7">
    <source>
        <dbReference type="SAM" id="Phobius"/>
    </source>
</evidence>
<name>A0ABU2N4W4_9PSEU</name>
<dbReference type="InterPro" id="IPR050428">
    <property type="entry name" value="TCS_sensor_his_kinase"/>
</dbReference>
<proteinExistence type="predicted"/>
<protein>
    <recommendedName>
        <fullName evidence="2">histidine kinase</fullName>
        <ecNumber evidence="2">2.7.13.3</ecNumber>
    </recommendedName>
</protein>
<keyword evidence="9" id="KW-0067">ATP-binding</keyword>
<keyword evidence="3" id="KW-0597">Phosphoprotein</keyword>
<evidence type="ECO:0000313" key="10">
    <source>
        <dbReference type="Proteomes" id="UP001183202"/>
    </source>
</evidence>
<dbReference type="PANTHER" id="PTHR45436">
    <property type="entry name" value="SENSOR HISTIDINE KINASE YKOH"/>
    <property type="match status" value="1"/>
</dbReference>
<dbReference type="EMBL" id="JAVREJ010000002">
    <property type="protein sequence ID" value="MDT0348790.1"/>
    <property type="molecule type" value="Genomic_DNA"/>
</dbReference>
<feature type="compositionally biased region" description="Basic and acidic residues" evidence="6">
    <location>
        <begin position="469"/>
        <end position="485"/>
    </location>
</feature>
<evidence type="ECO:0000256" key="6">
    <source>
        <dbReference type="SAM" id="MobiDB-lite"/>
    </source>
</evidence>
<feature type="region of interest" description="Disordered" evidence="6">
    <location>
        <begin position="505"/>
        <end position="646"/>
    </location>
</feature>
<reference evidence="10" key="1">
    <citation type="submission" date="2023-07" db="EMBL/GenBank/DDBJ databases">
        <title>30 novel species of actinomycetes from the DSMZ collection.</title>
        <authorList>
            <person name="Nouioui I."/>
        </authorList>
    </citation>
    <scope>NUCLEOTIDE SEQUENCE [LARGE SCALE GENOMIC DNA]</scope>
    <source>
        <strain evidence="10">DSM 45834</strain>
    </source>
</reference>
<keyword evidence="7" id="KW-0472">Membrane</keyword>
<dbReference type="SMART" id="SM00387">
    <property type="entry name" value="HATPase_c"/>
    <property type="match status" value="1"/>
</dbReference>
<dbReference type="InterPro" id="IPR003594">
    <property type="entry name" value="HATPase_dom"/>
</dbReference>
<evidence type="ECO:0000256" key="1">
    <source>
        <dbReference type="ARBA" id="ARBA00000085"/>
    </source>
</evidence>
<keyword evidence="9" id="KW-0547">Nucleotide-binding</keyword>
<feature type="region of interest" description="Disordered" evidence="6">
    <location>
        <begin position="435"/>
        <end position="485"/>
    </location>
</feature>
<organism evidence="9 10">
    <name type="scientific">Pseudonocardia charpentierae</name>
    <dbReference type="NCBI Taxonomy" id="3075545"/>
    <lineage>
        <taxon>Bacteria</taxon>
        <taxon>Bacillati</taxon>
        <taxon>Actinomycetota</taxon>
        <taxon>Actinomycetes</taxon>
        <taxon>Pseudonocardiales</taxon>
        <taxon>Pseudonocardiaceae</taxon>
        <taxon>Pseudonocardia</taxon>
    </lineage>
</organism>
<feature type="transmembrane region" description="Helical" evidence="7">
    <location>
        <begin position="52"/>
        <end position="70"/>
    </location>
</feature>
<dbReference type="SUPFAM" id="SSF55874">
    <property type="entry name" value="ATPase domain of HSP90 chaperone/DNA topoisomerase II/histidine kinase"/>
    <property type="match status" value="1"/>
</dbReference>
<feature type="region of interest" description="Disordered" evidence="6">
    <location>
        <begin position="661"/>
        <end position="683"/>
    </location>
</feature>
<dbReference type="GO" id="GO:0005524">
    <property type="term" value="F:ATP binding"/>
    <property type="evidence" value="ECO:0007669"/>
    <property type="project" value="UniProtKB-KW"/>
</dbReference>
<sequence>MWKSLINILPRGNTLNEADWQRRHRLLQWVLLVHVPVLAAIGLALHNPLLPLTIALTIPVICAVAGRLLSHHRRLGSAAVSAGLVWCSTALVGITNGSIESHFHFFIIIGFIALYQDWVPFLLNVLFTVVTHGVGSMWLRTLMFNHPAAQAHPWLWSLIHGVAVLLACVGVMLFWRVTEDEQNQKDDLTRKLADAEIGRRKFTSDMLVNLARRNQSMLYRQLEIINQLEESERNPDALAELFRLDHLTTRVRRNAENLLVLSGEKPPRVWSQPVELRDVVRAAIAETEDLDRVAFEIPEGPLVDGASVTDLTHLLAELTENAVRFSPPDMAVTIRGRRDPRGGRGQLLTVEDWGVGIDEADLAAANALLADPPEVDLAVSKRLGFHVVARLAKRHGIRVVLSPTPGSGITASIALPGSMFELGPEPVGALVPAGATAAARPGRPVPRRRPDQPVPELPAARTGTWAEHTTAERTGPERTGPERPDVDRAAFERAAFDRAAFDRAGIRPAASGRDGSERAESDTAAFERAPVDDGADVRSLIPGPRMPLPAETEGLAAGKPPERGAHSWTGWWAGTDPHRPGPAGADGATATIPTPAESAEPADGGAPEDDAPAAARPSLRRRVPQAHLAPGLRIVPPGAEPVDPAPLPVAAEALSRYQASRAAARSAVDGQVANEAADERSAR</sequence>
<accession>A0ABU2N4W4</accession>
<dbReference type="Pfam" id="PF02518">
    <property type="entry name" value="HATPase_c"/>
    <property type="match status" value="1"/>
</dbReference>
<comment type="catalytic activity">
    <reaction evidence="1">
        <text>ATP + protein L-histidine = ADP + protein N-phospho-L-histidine.</text>
        <dbReference type="EC" id="2.7.13.3"/>
    </reaction>
</comment>
<feature type="compositionally biased region" description="Low complexity" evidence="6">
    <location>
        <begin position="581"/>
        <end position="605"/>
    </location>
</feature>
<feature type="domain" description="Histidine kinase/HSP90-like ATPase" evidence="8">
    <location>
        <begin position="306"/>
        <end position="419"/>
    </location>
</feature>
<evidence type="ECO:0000256" key="5">
    <source>
        <dbReference type="ARBA" id="ARBA00022777"/>
    </source>
</evidence>
<evidence type="ECO:0000256" key="3">
    <source>
        <dbReference type="ARBA" id="ARBA00022553"/>
    </source>
</evidence>
<evidence type="ECO:0000259" key="8">
    <source>
        <dbReference type="SMART" id="SM00387"/>
    </source>
</evidence>
<feature type="transmembrane region" description="Helical" evidence="7">
    <location>
        <begin position="154"/>
        <end position="175"/>
    </location>
</feature>
<dbReference type="PANTHER" id="PTHR45436:SF5">
    <property type="entry name" value="SENSOR HISTIDINE KINASE TRCS"/>
    <property type="match status" value="1"/>
</dbReference>
<keyword evidence="4" id="KW-0808">Transferase</keyword>
<evidence type="ECO:0000313" key="9">
    <source>
        <dbReference type="EMBL" id="MDT0348790.1"/>
    </source>
</evidence>
<comment type="caution">
    <text evidence="9">The sequence shown here is derived from an EMBL/GenBank/DDBJ whole genome shotgun (WGS) entry which is preliminary data.</text>
</comment>
<keyword evidence="7" id="KW-1133">Transmembrane helix</keyword>
<evidence type="ECO:0000256" key="4">
    <source>
        <dbReference type="ARBA" id="ARBA00022679"/>
    </source>
</evidence>